<feature type="transmembrane region" description="Helical" evidence="1">
    <location>
        <begin position="39"/>
        <end position="64"/>
    </location>
</feature>
<evidence type="ECO:0000313" key="2">
    <source>
        <dbReference type="EMBL" id="PUU76936.1"/>
    </source>
</evidence>
<evidence type="ECO:0000256" key="1">
    <source>
        <dbReference type="SAM" id="Phobius"/>
    </source>
</evidence>
<accession>A0A2T6ZNA2</accession>
<keyword evidence="3" id="KW-1185">Reference proteome</keyword>
<protein>
    <submittedName>
        <fullName evidence="2">Uncharacterized protein</fullName>
    </submittedName>
</protein>
<proteinExistence type="predicted"/>
<evidence type="ECO:0000313" key="3">
    <source>
        <dbReference type="Proteomes" id="UP000244722"/>
    </source>
</evidence>
<dbReference type="AlphaFoldDB" id="A0A2T6ZNA2"/>
<sequence>MGILYDVISLGQLHTILILTPLFTSSGVKLNLQAIVDDLCIVTLYLVTTLLNIVDLLSPAVLIVPNFPTSW</sequence>
<keyword evidence="1" id="KW-0472">Membrane</keyword>
<dbReference type="EMBL" id="NESQ01000169">
    <property type="protein sequence ID" value="PUU76936.1"/>
    <property type="molecule type" value="Genomic_DNA"/>
</dbReference>
<gene>
    <name evidence="2" type="ORF">B9Z19DRAFT_208302</name>
</gene>
<keyword evidence="1" id="KW-0812">Transmembrane</keyword>
<keyword evidence="1" id="KW-1133">Transmembrane helix</keyword>
<organism evidence="2 3">
    <name type="scientific">Tuber borchii</name>
    <name type="common">White truffle</name>
    <dbReference type="NCBI Taxonomy" id="42251"/>
    <lineage>
        <taxon>Eukaryota</taxon>
        <taxon>Fungi</taxon>
        <taxon>Dikarya</taxon>
        <taxon>Ascomycota</taxon>
        <taxon>Pezizomycotina</taxon>
        <taxon>Pezizomycetes</taxon>
        <taxon>Pezizales</taxon>
        <taxon>Tuberaceae</taxon>
        <taxon>Tuber</taxon>
    </lineage>
</organism>
<comment type="caution">
    <text evidence="2">The sequence shown here is derived from an EMBL/GenBank/DDBJ whole genome shotgun (WGS) entry which is preliminary data.</text>
</comment>
<reference evidence="2 3" key="1">
    <citation type="submission" date="2017-04" db="EMBL/GenBank/DDBJ databases">
        <title>Draft genome sequence of Tuber borchii Vittad., a whitish edible truffle.</title>
        <authorList>
            <consortium name="DOE Joint Genome Institute"/>
            <person name="Murat C."/>
            <person name="Kuo A."/>
            <person name="Barry K.W."/>
            <person name="Clum A."/>
            <person name="Dockter R.B."/>
            <person name="Fauchery L."/>
            <person name="Iotti M."/>
            <person name="Kohler A."/>
            <person name="Labutti K."/>
            <person name="Lindquist E.A."/>
            <person name="Lipzen A."/>
            <person name="Ohm R.A."/>
            <person name="Wang M."/>
            <person name="Grigoriev I.V."/>
            <person name="Zambonelli A."/>
            <person name="Martin F.M."/>
        </authorList>
    </citation>
    <scope>NUCLEOTIDE SEQUENCE [LARGE SCALE GENOMIC DNA]</scope>
    <source>
        <strain evidence="2 3">Tbo3840</strain>
    </source>
</reference>
<dbReference type="Proteomes" id="UP000244722">
    <property type="component" value="Unassembled WGS sequence"/>
</dbReference>
<feature type="transmembrane region" description="Helical" evidence="1">
    <location>
        <begin position="12"/>
        <end position="32"/>
    </location>
</feature>
<name>A0A2T6ZNA2_TUBBO</name>